<reference evidence="1" key="1">
    <citation type="submission" date="2018-11" db="EMBL/GenBank/DDBJ databases">
        <authorList>
            <person name="Grassa J C."/>
        </authorList>
    </citation>
    <scope>NUCLEOTIDE SEQUENCE [LARGE SCALE GENOMIC DNA]</scope>
</reference>
<dbReference type="EMBL" id="UZAU01000724">
    <property type="status" value="NOT_ANNOTATED_CDS"/>
    <property type="molecule type" value="Genomic_DNA"/>
</dbReference>
<organism evidence="1 2">
    <name type="scientific">Cannabis sativa</name>
    <name type="common">Hemp</name>
    <name type="synonym">Marijuana</name>
    <dbReference type="NCBI Taxonomy" id="3483"/>
    <lineage>
        <taxon>Eukaryota</taxon>
        <taxon>Viridiplantae</taxon>
        <taxon>Streptophyta</taxon>
        <taxon>Embryophyta</taxon>
        <taxon>Tracheophyta</taxon>
        <taxon>Spermatophyta</taxon>
        <taxon>Magnoliopsida</taxon>
        <taxon>eudicotyledons</taxon>
        <taxon>Gunneridae</taxon>
        <taxon>Pentapetalae</taxon>
        <taxon>rosids</taxon>
        <taxon>fabids</taxon>
        <taxon>Rosales</taxon>
        <taxon>Cannabaceae</taxon>
        <taxon>Cannabis</taxon>
    </lineage>
</organism>
<dbReference type="Proteomes" id="UP000596661">
    <property type="component" value="Chromosome 9"/>
</dbReference>
<sequence>MKLANFGVLPYKACLVMLGFGDPGQFLAESLDPSRPFQGLRTLVGMGLCSKWVAVFYPVVTSELYLSRSPVRGPYRSSVRFFSGYVVLAGPWPHACELISYPALGLFMFLLWPIDPLFLNITII</sequence>
<reference evidence="1" key="2">
    <citation type="submission" date="2021-03" db="UniProtKB">
        <authorList>
            <consortium name="EnsemblPlants"/>
        </authorList>
    </citation>
    <scope>IDENTIFICATION</scope>
</reference>
<dbReference type="EnsemblPlants" id="evm.model.09.587">
    <property type="protein sequence ID" value="cds.evm.model.09.587"/>
    <property type="gene ID" value="evm.TU.09.587"/>
</dbReference>
<name>A0A803QGQ7_CANSA</name>
<keyword evidence="2" id="KW-1185">Reference proteome</keyword>
<proteinExistence type="predicted"/>
<dbReference type="Gramene" id="evm.model.09.587">
    <property type="protein sequence ID" value="cds.evm.model.09.587"/>
    <property type="gene ID" value="evm.TU.09.587"/>
</dbReference>
<evidence type="ECO:0000313" key="2">
    <source>
        <dbReference type="Proteomes" id="UP000596661"/>
    </source>
</evidence>
<accession>A0A803QGQ7</accession>
<protein>
    <submittedName>
        <fullName evidence="1">Uncharacterized protein</fullName>
    </submittedName>
</protein>
<dbReference type="AlphaFoldDB" id="A0A803QGQ7"/>
<evidence type="ECO:0000313" key="1">
    <source>
        <dbReference type="EnsemblPlants" id="cds.evm.model.09.587"/>
    </source>
</evidence>